<comment type="caution">
    <text evidence="1">The sequence shown here is derived from an EMBL/GenBank/DDBJ whole genome shotgun (WGS) entry which is preliminary data.</text>
</comment>
<protein>
    <submittedName>
        <fullName evidence="1">Uncharacterized protein</fullName>
    </submittedName>
</protein>
<evidence type="ECO:0000313" key="1">
    <source>
        <dbReference type="EMBL" id="RDB31030.1"/>
    </source>
</evidence>
<dbReference type="AlphaFoldDB" id="A0A369KC54"/>
<name>A0A369KC54_HYPMA</name>
<dbReference type="EMBL" id="LUEZ02000002">
    <property type="protein sequence ID" value="RDB31030.1"/>
    <property type="molecule type" value="Genomic_DNA"/>
</dbReference>
<reference evidence="1" key="1">
    <citation type="submission" date="2018-04" db="EMBL/GenBank/DDBJ databases">
        <title>Whole genome sequencing of Hypsizygus marmoreus.</title>
        <authorList>
            <person name="Choi I.-G."/>
            <person name="Min B."/>
            <person name="Kim J.-G."/>
            <person name="Kim S."/>
            <person name="Oh Y.-L."/>
            <person name="Kong W.-S."/>
            <person name="Park H."/>
            <person name="Jeong J."/>
            <person name="Song E.-S."/>
        </authorList>
    </citation>
    <scope>NUCLEOTIDE SEQUENCE [LARGE SCALE GENOMIC DNA]</scope>
    <source>
        <strain evidence="1">51987-8</strain>
    </source>
</reference>
<sequence length="18" mass="2179">MPQTVLHPYLIQYSFVEL</sequence>
<organism evidence="1 2">
    <name type="scientific">Hypsizygus marmoreus</name>
    <name type="common">White beech mushroom</name>
    <name type="synonym">Agaricus marmoreus</name>
    <dbReference type="NCBI Taxonomy" id="39966"/>
    <lineage>
        <taxon>Eukaryota</taxon>
        <taxon>Fungi</taxon>
        <taxon>Dikarya</taxon>
        <taxon>Basidiomycota</taxon>
        <taxon>Agaricomycotina</taxon>
        <taxon>Agaricomycetes</taxon>
        <taxon>Agaricomycetidae</taxon>
        <taxon>Agaricales</taxon>
        <taxon>Tricholomatineae</taxon>
        <taxon>Lyophyllaceae</taxon>
        <taxon>Hypsizygus</taxon>
    </lineage>
</organism>
<dbReference type="InParanoid" id="A0A369KC54"/>
<dbReference type="Proteomes" id="UP000076154">
    <property type="component" value="Unassembled WGS sequence"/>
</dbReference>
<gene>
    <name evidence="1" type="ORF">Hypma_000168</name>
</gene>
<evidence type="ECO:0000313" key="2">
    <source>
        <dbReference type="Proteomes" id="UP000076154"/>
    </source>
</evidence>
<keyword evidence="2" id="KW-1185">Reference proteome</keyword>
<proteinExistence type="predicted"/>
<accession>A0A369KC54</accession>